<dbReference type="AlphaFoldDB" id="A0A7G9RL38"/>
<evidence type="ECO:0000256" key="1">
    <source>
        <dbReference type="SAM" id="MobiDB-lite"/>
    </source>
</evidence>
<dbReference type="RefSeq" id="WP_187596581.1">
    <property type="nucleotide sequence ID" value="NZ_CP060714.1"/>
</dbReference>
<feature type="region of interest" description="Disordered" evidence="1">
    <location>
        <begin position="1"/>
        <end position="20"/>
    </location>
</feature>
<sequence length="93" mass="10046">MNTRAELSVAGDTPEPVHIPPSDGYVLSRLLWQPLPGSCPPPLVVSNPATSVVWPQTGELNAGMARAAPFRIAPQRNPQTQESFHASEQSFSR</sequence>
<keyword evidence="3" id="KW-1185">Reference proteome</keyword>
<dbReference type="EMBL" id="CP060714">
    <property type="protein sequence ID" value="QNN56313.1"/>
    <property type="molecule type" value="Genomic_DNA"/>
</dbReference>
<feature type="region of interest" description="Disordered" evidence="1">
    <location>
        <begin position="74"/>
        <end position="93"/>
    </location>
</feature>
<evidence type="ECO:0000313" key="2">
    <source>
        <dbReference type="EMBL" id="QNN56313.1"/>
    </source>
</evidence>
<name>A0A7G9RL38_9BURK</name>
<organism evidence="2 3">
    <name type="scientific">Diaphorobacter ruginosibacter</name>
    <dbReference type="NCBI Taxonomy" id="1715720"/>
    <lineage>
        <taxon>Bacteria</taxon>
        <taxon>Pseudomonadati</taxon>
        <taxon>Pseudomonadota</taxon>
        <taxon>Betaproteobacteria</taxon>
        <taxon>Burkholderiales</taxon>
        <taxon>Comamonadaceae</taxon>
        <taxon>Diaphorobacter</taxon>
    </lineage>
</organism>
<reference evidence="2 3" key="1">
    <citation type="submission" date="2020-08" db="EMBL/GenBank/DDBJ databases">
        <title>Genome sequence of Diaphorobacter ruginosibacter DSM 27467T.</title>
        <authorList>
            <person name="Hyun D.-W."/>
            <person name="Bae J.-W."/>
        </authorList>
    </citation>
    <scope>NUCLEOTIDE SEQUENCE [LARGE SCALE GENOMIC DNA]</scope>
    <source>
        <strain evidence="2 3">DSM 27467</strain>
    </source>
</reference>
<proteinExistence type="predicted"/>
<gene>
    <name evidence="2" type="ORF">H9K76_17410</name>
</gene>
<protein>
    <submittedName>
        <fullName evidence="2">Uncharacterized protein</fullName>
    </submittedName>
</protein>
<feature type="compositionally biased region" description="Polar residues" evidence="1">
    <location>
        <begin position="76"/>
        <end position="93"/>
    </location>
</feature>
<dbReference type="KEGG" id="drg:H9K76_17410"/>
<evidence type="ECO:0000313" key="3">
    <source>
        <dbReference type="Proteomes" id="UP000515811"/>
    </source>
</evidence>
<accession>A0A7G9RL38</accession>
<dbReference type="Proteomes" id="UP000515811">
    <property type="component" value="Chromosome"/>
</dbReference>